<dbReference type="EMBL" id="WNYA01000009">
    <property type="protein sequence ID" value="KAG8555205.1"/>
    <property type="molecule type" value="Genomic_DNA"/>
</dbReference>
<comment type="caution">
    <text evidence="2">The sequence shown here is derived from an EMBL/GenBank/DDBJ whole genome shotgun (WGS) entry which is preliminary data.</text>
</comment>
<feature type="non-terminal residue" evidence="2">
    <location>
        <position position="117"/>
    </location>
</feature>
<sequence>MQKQIFTHRNGASRTSRRYEQPTIASKSRSPSPYTNRRMCELSEDSRQRLAHLHLGPYEFKKETCSKPPFVVRHVEANSSLDTTALSCSSRSLRSEESSRLYDDTSVLDTFRPRSNK</sequence>
<evidence type="ECO:0000313" key="3">
    <source>
        <dbReference type="Proteomes" id="UP000824782"/>
    </source>
</evidence>
<dbReference type="AlphaFoldDB" id="A0AAV7A1H1"/>
<keyword evidence="3" id="KW-1185">Reference proteome</keyword>
<feature type="region of interest" description="Disordered" evidence="1">
    <location>
        <begin position="1"/>
        <end position="37"/>
    </location>
</feature>
<reference evidence="2" key="1">
    <citation type="thesis" date="2020" institute="ProQuest LLC" country="789 East Eisenhower Parkway, Ann Arbor, MI, USA">
        <title>Comparative Genomics and Chromosome Evolution.</title>
        <authorList>
            <person name="Mudd A.B."/>
        </authorList>
    </citation>
    <scope>NUCLEOTIDE SEQUENCE</scope>
    <source>
        <strain evidence="2">237g6f4</strain>
        <tissue evidence="2">Blood</tissue>
    </source>
</reference>
<organism evidence="2 3">
    <name type="scientific">Engystomops pustulosus</name>
    <name type="common">Tungara frog</name>
    <name type="synonym">Physalaemus pustulosus</name>
    <dbReference type="NCBI Taxonomy" id="76066"/>
    <lineage>
        <taxon>Eukaryota</taxon>
        <taxon>Metazoa</taxon>
        <taxon>Chordata</taxon>
        <taxon>Craniata</taxon>
        <taxon>Vertebrata</taxon>
        <taxon>Euteleostomi</taxon>
        <taxon>Amphibia</taxon>
        <taxon>Batrachia</taxon>
        <taxon>Anura</taxon>
        <taxon>Neobatrachia</taxon>
        <taxon>Hyloidea</taxon>
        <taxon>Leptodactylidae</taxon>
        <taxon>Leiuperinae</taxon>
        <taxon>Engystomops</taxon>
    </lineage>
</organism>
<protein>
    <recommendedName>
        <fullName evidence="4">Spermatogenesis associated 6</fullName>
    </recommendedName>
</protein>
<dbReference type="Proteomes" id="UP000824782">
    <property type="component" value="Unassembled WGS sequence"/>
</dbReference>
<dbReference type="GO" id="GO:0120212">
    <property type="term" value="C:sperm head-tail coupling apparatus"/>
    <property type="evidence" value="ECO:0007669"/>
    <property type="project" value="InterPro"/>
</dbReference>
<name>A0AAV7A1H1_ENGPU</name>
<evidence type="ECO:0008006" key="4">
    <source>
        <dbReference type="Google" id="ProtNLM"/>
    </source>
</evidence>
<dbReference type="GO" id="GO:0032027">
    <property type="term" value="F:myosin light chain binding"/>
    <property type="evidence" value="ECO:0007669"/>
    <property type="project" value="InterPro"/>
</dbReference>
<dbReference type="PANTHER" id="PTHR16435:SF3">
    <property type="entry name" value="SPERMATOGENESIS-ASSOCIATED PROTEIN 6"/>
    <property type="match status" value="1"/>
</dbReference>
<dbReference type="PANTHER" id="PTHR16435">
    <property type="entry name" value="SPERMATOGENESIS-ASSOCIATED PROTEIN 6 SPATA6"/>
    <property type="match status" value="1"/>
</dbReference>
<evidence type="ECO:0000256" key="1">
    <source>
        <dbReference type="SAM" id="MobiDB-lite"/>
    </source>
</evidence>
<dbReference type="EMBL" id="WNYA01000009">
    <property type="protein sequence ID" value="KAG8555206.1"/>
    <property type="molecule type" value="Genomic_DNA"/>
</dbReference>
<dbReference type="InterPro" id="IPR042769">
    <property type="entry name" value="SPATA6_fam"/>
</dbReference>
<feature type="compositionally biased region" description="Polar residues" evidence="1">
    <location>
        <begin position="1"/>
        <end position="14"/>
    </location>
</feature>
<dbReference type="GO" id="GO:0007283">
    <property type="term" value="P:spermatogenesis"/>
    <property type="evidence" value="ECO:0007669"/>
    <property type="project" value="InterPro"/>
</dbReference>
<feature type="compositionally biased region" description="Polar residues" evidence="1">
    <location>
        <begin position="23"/>
        <end position="35"/>
    </location>
</feature>
<accession>A0AAV7A1H1</accession>
<evidence type="ECO:0000313" key="2">
    <source>
        <dbReference type="EMBL" id="KAG8555206.1"/>
    </source>
</evidence>
<proteinExistence type="predicted"/>
<gene>
    <name evidence="2" type="ORF">GDO81_017614</name>
</gene>